<reference evidence="1 2" key="1">
    <citation type="journal article" date="2018" name="Syst. Appl. Microbiol.">
        <title>A new symbiotic nanoarchaeote (Candidatus Nanoclepta minutus) and its host (Zestosphaera tikiterensis gen. nov., sp. nov.) from a New Zealand hot spring.</title>
        <authorList>
            <person name="St John E."/>
            <person name="Liu Y."/>
            <person name="Podar M."/>
            <person name="Stott M.B."/>
            <person name="Meneghin J."/>
            <person name="Chen Z."/>
            <person name="Lagutin K."/>
            <person name="Mitchell K."/>
            <person name="Reysenbach A.L."/>
        </authorList>
    </citation>
    <scope>NUCLEOTIDE SEQUENCE [LARGE SCALE GENOMIC DNA]</scope>
    <source>
        <strain evidence="1">NZ3</strain>
    </source>
</reference>
<accession>A0A2R7Y317</accession>
<proteinExistence type="predicted"/>
<comment type="caution">
    <text evidence="1">The sequence shown here is derived from an EMBL/GenBank/DDBJ whole genome shotgun (WGS) entry which is preliminary data.</text>
</comment>
<dbReference type="EMBL" id="NBVN01000005">
    <property type="protein sequence ID" value="PUA31945.1"/>
    <property type="molecule type" value="Genomic_DNA"/>
</dbReference>
<protein>
    <submittedName>
        <fullName evidence="1">Uncharacterized protein</fullName>
    </submittedName>
</protein>
<dbReference type="SUPFAM" id="SSF81301">
    <property type="entry name" value="Nucleotidyltransferase"/>
    <property type="match status" value="1"/>
</dbReference>
<evidence type="ECO:0000313" key="1">
    <source>
        <dbReference type="EMBL" id="PUA31945.1"/>
    </source>
</evidence>
<evidence type="ECO:0000313" key="2">
    <source>
        <dbReference type="Proteomes" id="UP000244093"/>
    </source>
</evidence>
<sequence>MDFRFYGDIDDVDDSSIVFDRGSRTVYLFKPRLNPEDEITLRFSRILEKLGIEYVVVAGYIAILFGRGRRTEDLDFIVMPLTEGMFVDLCREVSEEGFTLMQGDVRVRV</sequence>
<organism evidence="1 2">
    <name type="scientific">Zestosphaera tikiterensis</name>
    <dbReference type="NCBI Taxonomy" id="1973259"/>
    <lineage>
        <taxon>Archaea</taxon>
        <taxon>Thermoproteota</taxon>
        <taxon>Thermoprotei</taxon>
        <taxon>Desulfurococcales</taxon>
        <taxon>Desulfurococcaceae</taxon>
        <taxon>Zestosphaera</taxon>
    </lineage>
</organism>
<dbReference type="AlphaFoldDB" id="A0A2R7Y317"/>
<gene>
    <name evidence="1" type="ORF">B7O98_08135</name>
</gene>
<dbReference type="Proteomes" id="UP000244093">
    <property type="component" value="Unassembled WGS sequence"/>
</dbReference>
<dbReference type="InterPro" id="IPR043519">
    <property type="entry name" value="NT_sf"/>
</dbReference>
<name>A0A2R7Y317_9CREN</name>